<dbReference type="Proteomes" id="UP000265180">
    <property type="component" value="Chromosome 3"/>
</dbReference>
<evidence type="ECO:0000256" key="3">
    <source>
        <dbReference type="ARBA" id="ARBA00022729"/>
    </source>
</evidence>
<keyword evidence="7" id="KW-0865">Zymogen</keyword>
<organism evidence="15 16">
    <name type="scientific">Oryzias latipes</name>
    <name type="common">Japanese rice fish</name>
    <name type="synonym">Japanese killifish</name>
    <dbReference type="NCBI Taxonomy" id="8090"/>
    <lineage>
        <taxon>Eukaryota</taxon>
        <taxon>Metazoa</taxon>
        <taxon>Chordata</taxon>
        <taxon>Craniata</taxon>
        <taxon>Vertebrata</taxon>
        <taxon>Euteleostomi</taxon>
        <taxon>Actinopterygii</taxon>
        <taxon>Neopterygii</taxon>
        <taxon>Teleostei</taxon>
        <taxon>Neoteleostei</taxon>
        <taxon>Acanthomorphata</taxon>
        <taxon>Ovalentaria</taxon>
        <taxon>Atherinomorphae</taxon>
        <taxon>Beloniformes</taxon>
        <taxon>Adrianichthyidae</taxon>
        <taxon>Oryziinae</taxon>
        <taxon>Oryzias</taxon>
    </lineage>
</organism>
<feature type="domain" description="Peptidase M12A" evidence="14">
    <location>
        <begin position="87"/>
        <end position="238"/>
    </location>
</feature>
<keyword evidence="4 12" id="KW-0378">Hydrolase</keyword>
<dbReference type="InterPro" id="IPR024079">
    <property type="entry name" value="MetalloPept_cat_dom_sf"/>
</dbReference>
<dbReference type="FunFam" id="3.40.390.10:FF:000040">
    <property type="entry name" value="Metalloendopeptidase"/>
    <property type="match status" value="1"/>
</dbReference>
<evidence type="ECO:0000256" key="11">
    <source>
        <dbReference type="ARBA" id="ARBA00024324"/>
    </source>
</evidence>
<evidence type="ECO:0000256" key="6">
    <source>
        <dbReference type="ARBA" id="ARBA00023049"/>
    </source>
</evidence>
<dbReference type="InterPro" id="IPR001506">
    <property type="entry name" value="Peptidase_M12A"/>
</dbReference>
<name>A0A3P9MHS1_ORYLA</name>
<evidence type="ECO:0000256" key="1">
    <source>
        <dbReference type="ARBA" id="ARBA00022670"/>
    </source>
</evidence>
<keyword evidence="3" id="KW-0732">Signal</keyword>
<comment type="subcellular location">
    <subcellularLocation>
        <location evidence="11">Zymogen granule</location>
    </subcellularLocation>
</comment>
<accession>A0A3P9MHS1</accession>
<keyword evidence="6 12" id="KW-0482">Metalloprotease</keyword>
<reference evidence="15" key="4">
    <citation type="submission" date="2025-09" db="UniProtKB">
        <authorList>
            <consortium name="Ensembl"/>
        </authorList>
    </citation>
    <scope>IDENTIFICATION</scope>
    <source>
        <strain evidence="15">HNI</strain>
    </source>
</reference>
<evidence type="ECO:0000259" key="14">
    <source>
        <dbReference type="PROSITE" id="PS51864"/>
    </source>
</evidence>
<dbReference type="Gene3D" id="3.40.390.10">
    <property type="entry name" value="Collagenase (Catalytic Domain)"/>
    <property type="match status" value="1"/>
</dbReference>
<evidence type="ECO:0000256" key="13">
    <source>
        <dbReference type="RuleBase" id="RU361183"/>
    </source>
</evidence>
<dbReference type="SMART" id="SM00235">
    <property type="entry name" value="ZnMc"/>
    <property type="match status" value="1"/>
</dbReference>
<dbReference type="GO" id="GO:0042588">
    <property type="term" value="C:zymogen granule"/>
    <property type="evidence" value="ECO:0007669"/>
    <property type="project" value="UniProtKB-SubCell"/>
</dbReference>
<feature type="binding site" evidence="12">
    <location>
        <position position="147"/>
    </location>
    <ligand>
        <name>Zn(2+)</name>
        <dbReference type="ChEBI" id="CHEBI:29105"/>
        <note>catalytic</note>
    </ligand>
</feature>
<dbReference type="PANTHER" id="PTHR10127:SF839">
    <property type="entry name" value="HATCHING ENZYME 1.2-RELATED"/>
    <property type="match status" value="1"/>
</dbReference>
<evidence type="ECO:0000256" key="8">
    <source>
        <dbReference type="ARBA" id="ARBA00023157"/>
    </source>
</evidence>
<reference evidence="15" key="3">
    <citation type="submission" date="2025-08" db="UniProtKB">
        <authorList>
            <consortium name="Ensembl"/>
        </authorList>
    </citation>
    <scope>IDENTIFICATION</scope>
    <source>
        <strain evidence="15">HNI</strain>
    </source>
</reference>
<feature type="active site" evidence="12">
    <location>
        <position position="138"/>
    </location>
</feature>
<dbReference type="PRINTS" id="PR00480">
    <property type="entry name" value="ASTACIN"/>
</dbReference>
<evidence type="ECO:0000256" key="12">
    <source>
        <dbReference type="PROSITE-ProRule" id="PRU01211"/>
    </source>
</evidence>
<feature type="binding site" evidence="12">
    <location>
        <position position="141"/>
    </location>
    <ligand>
        <name>Zn(2+)</name>
        <dbReference type="ChEBI" id="CHEBI:29105"/>
        <note>catalytic</note>
    </ligand>
</feature>
<keyword evidence="2 12" id="KW-0479">Metal-binding</keyword>
<dbReference type="GO" id="GO:0004222">
    <property type="term" value="F:metalloendopeptidase activity"/>
    <property type="evidence" value="ECO:0007669"/>
    <property type="project" value="UniProtKB-UniRule"/>
</dbReference>
<evidence type="ECO:0000256" key="7">
    <source>
        <dbReference type="ARBA" id="ARBA00023145"/>
    </source>
</evidence>
<dbReference type="Ensembl" id="ENSORLT00020025544.1">
    <property type="protein sequence ID" value="ENSORLP00020032523.1"/>
    <property type="gene ID" value="ENSORLG00020018124.1"/>
</dbReference>
<reference key="1">
    <citation type="journal article" date="2007" name="Nature">
        <title>The medaka draft genome and insights into vertebrate genome evolution.</title>
        <authorList>
            <person name="Kasahara M."/>
            <person name="Naruse K."/>
            <person name="Sasaki S."/>
            <person name="Nakatani Y."/>
            <person name="Qu W."/>
            <person name="Ahsan B."/>
            <person name="Yamada T."/>
            <person name="Nagayasu Y."/>
            <person name="Doi K."/>
            <person name="Kasai Y."/>
            <person name="Jindo T."/>
            <person name="Kobayashi D."/>
            <person name="Shimada A."/>
            <person name="Toyoda A."/>
            <person name="Kuroki Y."/>
            <person name="Fujiyama A."/>
            <person name="Sasaki T."/>
            <person name="Shimizu A."/>
            <person name="Asakawa S."/>
            <person name="Shimizu N."/>
            <person name="Hashimoto S."/>
            <person name="Yang J."/>
            <person name="Lee Y."/>
            <person name="Matsushima K."/>
            <person name="Sugano S."/>
            <person name="Sakaizumi M."/>
            <person name="Narita T."/>
            <person name="Ohishi K."/>
            <person name="Haga S."/>
            <person name="Ohta F."/>
            <person name="Nomoto H."/>
            <person name="Nogata K."/>
            <person name="Morishita T."/>
            <person name="Endo T."/>
            <person name="Shin-I T."/>
            <person name="Takeda H."/>
            <person name="Morishita S."/>
            <person name="Kohara Y."/>
        </authorList>
    </citation>
    <scope>NUCLEOTIDE SEQUENCE [LARGE SCALE GENOMIC DNA]</scope>
    <source>
        <strain>Hd-rR</strain>
    </source>
</reference>
<protein>
    <recommendedName>
        <fullName evidence="13">Metalloendopeptidase</fullName>
        <ecNumber evidence="13">3.4.24.-</ecNumber>
    </recommendedName>
</protein>
<evidence type="ECO:0000313" key="15">
    <source>
        <dbReference type="Ensembl" id="ENSORLP00020032523.1"/>
    </source>
</evidence>
<evidence type="ECO:0000313" key="16">
    <source>
        <dbReference type="Proteomes" id="UP000265180"/>
    </source>
</evidence>
<keyword evidence="9" id="KW-0325">Glycoprotein</keyword>
<dbReference type="InterPro" id="IPR006026">
    <property type="entry name" value="Peptidase_Metallo"/>
</dbReference>
<dbReference type="PROSITE" id="PS51864">
    <property type="entry name" value="ASTACIN"/>
    <property type="match status" value="1"/>
</dbReference>
<dbReference type="GO" id="GO:0008270">
    <property type="term" value="F:zinc ion binding"/>
    <property type="evidence" value="ECO:0007669"/>
    <property type="project" value="UniProtKB-UniRule"/>
</dbReference>
<sequence length="238" mass="27297">QQITSVLYCQIIILIINVNRRLQIAEISPAHRDPRVIELNGRKFKMIMKNIQSTVGQIVTQVYFTAPEPLHPDSAQQCFLLLNPAVTCIRFVRRTNEYDFISIVSKTGCYSELGRKGGQQELSINRGGCMYSGIIQHELNHALGFQHEQIKSDRDSYVRINWENIIPASAYNFNKHDTNNLNTPYDYSSIMHYGRDAFSIAHGRDSITPIPNPNVPIGQRNGMSRWDITRIKVLYNCR</sequence>
<dbReference type="Pfam" id="PF01400">
    <property type="entry name" value="Astacin"/>
    <property type="match status" value="1"/>
</dbReference>
<evidence type="ECO:0000256" key="4">
    <source>
        <dbReference type="ARBA" id="ARBA00022801"/>
    </source>
</evidence>
<keyword evidence="5 12" id="KW-0862">Zinc</keyword>
<evidence type="ECO:0000256" key="9">
    <source>
        <dbReference type="ARBA" id="ARBA00023180"/>
    </source>
</evidence>
<reference evidence="15 16" key="2">
    <citation type="submission" date="2017-04" db="EMBL/GenBank/DDBJ databases">
        <title>CpG methylation of centromeres and impact of large insertions on vertebrate speciation.</title>
        <authorList>
            <person name="Ichikawa K."/>
            <person name="Yoshimura J."/>
            <person name="Morishita S."/>
        </authorList>
    </citation>
    <scope>NUCLEOTIDE SEQUENCE</scope>
    <source>
        <strain evidence="15 16">HNI</strain>
    </source>
</reference>
<evidence type="ECO:0000256" key="10">
    <source>
        <dbReference type="ARBA" id="ARBA00023329"/>
    </source>
</evidence>
<evidence type="ECO:0000256" key="5">
    <source>
        <dbReference type="ARBA" id="ARBA00022833"/>
    </source>
</evidence>
<dbReference type="GO" id="GO:0006508">
    <property type="term" value="P:proteolysis"/>
    <property type="evidence" value="ECO:0007669"/>
    <property type="project" value="UniProtKB-KW"/>
</dbReference>
<comment type="cofactor">
    <cofactor evidence="12 13">
        <name>Zn(2+)</name>
        <dbReference type="ChEBI" id="CHEBI:29105"/>
    </cofactor>
    <text evidence="12 13">Binds 1 zinc ion per subunit.</text>
</comment>
<feature type="binding site" evidence="12">
    <location>
        <position position="137"/>
    </location>
    <ligand>
        <name>Zn(2+)</name>
        <dbReference type="ChEBI" id="CHEBI:29105"/>
        <note>catalytic</note>
    </ligand>
</feature>
<dbReference type="SUPFAM" id="SSF55486">
    <property type="entry name" value="Metalloproteases ('zincins'), catalytic domain"/>
    <property type="match status" value="1"/>
</dbReference>
<dbReference type="AlphaFoldDB" id="A0A3P9MHS1"/>
<keyword evidence="1 12" id="KW-0645">Protease</keyword>
<keyword evidence="8" id="KW-1015">Disulfide bond</keyword>
<comment type="caution">
    <text evidence="12">Lacks conserved residue(s) required for the propagation of feature annotation.</text>
</comment>
<keyword evidence="10" id="KW-0968">Cytoplasmic vesicle</keyword>
<dbReference type="PANTHER" id="PTHR10127">
    <property type="entry name" value="DISCOIDIN, CUB, EGF, LAMININ , AND ZINC METALLOPROTEASE DOMAIN CONTAINING"/>
    <property type="match status" value="1"/>
</dbReference>
<dbReference type="EC" id="3.4.24.-" evidence="13"/>
<proteinExistence type="predicted"/>
<evidence type="ECO:0000256" key="2">
    <source>
        <dbReference type="ARBA" id="ARBA00022723"/>
    </source>
</evidence>